<dbReference type="EMBL" id="FNCQ01000012">
    <property type="protein sequence ID" value="SDG89089.1"/>
    <property type="molecule type" value="Genomic_DNA"/>
</dbReference>
<evidence type="ECO:0000256" key="3">
    <source>
        <dbReference type="ARBA" id="ARBA00023163"/>
    </source>
</evidence>
<dbReference type="Gene3D" id="1.10.10.60">
    <property type="entry name" value="Homeodomain-like"/>
    <property type="match status" value="1"/>
</dbReference>
<dbReference type="AlphaFoldDB" id="A0A1G7XY29"/>
<keyword evidence="2 6" id="KW-0238">DNA-binding</keyword>
<keyword evidence="4" id="KW-0472">Membrane</keyword>
<dbReference type="SMART" id="SM00342">
    <property type="entry name" value="HTH_ARAC"/>
    <property type="match status" value="1"/>
</dbReference>
<evidence type="ECO:0000256" key="4">
    <source>
        <dbReference type="SAM" id="Phobius"/>
    </source>
</evidence>
<feature type="transmembrane region" description="Helical" evidence="4">
    <location>
        <begin position="41"/>
        <end position="60"/>
    </location>
</feature>
<dbReference type="GO" id="GO:0003700">
    <property type="term" value="F:DNA-binding transcription factor activity"/>
    <property type="evidence" value="ECO:0007669"/>
    <property type="project" value="InterPro"/>
</dbReference>
<keyword evidence="4" id="KW-1133">Transmembrane helix</keyword>
<dbReference type="GO" id="GO:0043565">
    <property type="term" value="F:sequence-specific DNA binding"/>
    <property type="evidence" value="ECO:0007669"/>
    <property type="project" value="InterPro"/>
</dbReference>
<evidence type="ECO:0000256" key="1">
    <source>
        <dbReference type="ARBA" id="ARBA00023015"/>
    </source>
</evidence>
<reference evidence="7" key="1">
    <citation type="submission" date="2016-10" db="EMBL/GenBank/DDBJ databases">
        <authorList>
            <person name="Varghese N."/>
            <person name="Submissions S."/>
        </authorList>
    </citation>
    <scope>NUCLEOTIDE SEQUENCE [LARGE SCALE GENOMIC DNA]</scope>
    <source>
        <strain evidence="7">BP1-148</strain>
    </source>
</reference>
<feature type="transmembrane region" description="Helical" evidence="4">
    <location>
        <begin position="135"/>
        <end position="154"/>
    </location>
</feature>
<evidence type="ECO:0000313" key="7">
    <source>
        <dbReference type="Proteomes" id="UP000198779"/>
    </source>
</evidence>
<dbReference type="PANTHER" id="PTHR43280">
    <property type="entry name" value="ARAC-FAMILY TRANSCRIPTIONAL REGULATOR"/>
    <property type="match status" value="1"/>
</dbReference>
<dbReference type="STRING" id="645274.SAMN04487901_1125"/>
<keyword evidence="4" id="KW-0812">Transmembrane</keyword>
<keyword evidence="3" id="KW-0804">Transcription</keyword>
<sequence>MITTGEMQISGMLTMTVLSVMLVICAPGRSTRRISFAKARWMMAGGTGLIALQFLLQHAFGFRQMGVTQAVCCNLLFFTPSSLLCSMSILYMQRQGKVSWKEWLIGSSIYALSAGILIGTAVLDGVPFREESMALRIAEYVSSVLYVVMQTYIFSMQYKAYMRLETAVDEYYDRSRRDLFGWMGLSMKTMALMVFLVPLVIFMQGAPLVLFSISFFFIISYSTISLYTYGVSKDVERVEESIKEEGIVKSEKLATADESNEDSAAAANFSLFTIHSTLNRWIENGHYREHNLTLSIVARQMGVPQKQLQEWLRQSEYKKLAGLVSSLRIKEAQRVLIEHRDWSVESVADYCGFNDRKYFHQVFQQYTGTTPAKFQQNN</sequence>
<name>A0A1G7XY29_9BACT</name>
<dbReference type="PANTHER" id="PTHR43280:SF29">
    <property type="entry name" value="ARAC-FAMILY TRANSCRIPTIONAL REGULATOR"/>
    <property type="match status" value="1"/>
</dbReference>
<dbReference type="Pfam" id="PF12833">
    <property type="entry name" value="HTH_18"/>
    <property type="match status" value="1"/>
</dbReference>
<evidence type="ECO:0000259" key="5">
    <source>
        <dbReference type="PROSITE" id="PS01124"/>
    </source>
</evidence>
<feature type="domain" description="HTH araC/xylS-type" evidence="5">
    <location>
        <begin position="276"/>
        <end position="377"/>
    </location>
</feature>
<proteinExistence type="predicted"/>
<dbReference type="InterPro" id="IPR009057">
    <property type="entry name" value="Homeodomain-like_sf"/>
</dbReference>
<keyword evidence="7" id="KW-1185">Reference proteome</keyword>
<gene>
    <name evidence="6" type="ORF">SAMN04487901_1125</name>
</gene>
<dbReference type="Proteomes" id="UP000198779">
    <property type="component" value="Unassembled WGS sequence"/>
</dbReference>
<dbReference type="PROSITE" id="PS00041">
    <property type="entry name" value="HTH_ARAC_FAMILY_1"/>
    <property type="match status" value="1"/>
</dbReference>
<dbReference type="SUPFAM" id="SSF46689">
    <property type="entry name" value="Homeodomain-like"/>
    <property type="match status" value="1"/>
</dbReference>
<evidence type="ECO:0000256" key="2">
    <source>
        <dbReference type="ARBA" id="ARBA00023125"/>
    </source>
</evidence>
<feature type="transmembrane region" description="Helical" evidence="4">
    <location>
        <begin position="103"/>
        <end position="123"/>
    </location>
</feature>
<feature type="transmembrane region" description="Helical" evidence="4">
    <location>
        <begin position="66"/>
        <end position="91"/>
    </location>
</feature>
<feature type="transmembrane region" description="Helical" evidence="4">
    <location>
        <begin position="179"/>
        <end position="202"/>
    </location>
</feature>
<dbReference type="PROSITE" id="PS01124">
    <property type="entry name" value="HTH_ARAC_FAMILY_2"/>
    <property type="match status" value="1"/>
</dbReference>
<feature type="transmembrane region" description="Helical" evidence="4">
    <location>
        <begin position="208"/>
        <end position="229"/>
    </location>
</feature>
<evidence type="ECO:0000313" key="6">
    <source>
        <dbReference type="EMBL" id="SDG89089.1"/>
    </source>
</evidence>
<dbReference type="InterPro" id="IPR018062">
    <property type="entry name" value="HTH_AraC-typ_CS"/>
</dbReference>
<accession>A0A1G7XY29</accession>
<feature type="transmembrane region" description="Helical" evidence="4">
    <location>
        <begin position="12"/>
        <end position="29"/>
    </location>
</feature>
<dbReference type="RefSeq" id="WP_091818236.1">
    <property type="nucleotide sequence ID" value="NZ_FNCQ01000012.1"/>
</dbReference>
<organism evidence="6 7">
    <name type="scientific">Prevotella communis</name>
    <dbReference type="NCBI Taxonomy" id="2913614"/>
    <lineage>
        <taxon>Bacteria</taxon>
        <taxon>Pseudomonadati</taxon>
        <taxon>Bacteroidota</taxon>
        <taxon>Bacteroidia</taxon>
        <taxon>Bacteroidales</taxon>
        <taxon>Prevotellaceae</taxon>
        <taxon>Prevotella</taxon>
    </lineage>
</organism>
<protein>
    <submittedName>
        <fullName evidence="6">AraC-type DNA-binding protein</fullName>
    </submittedName>
</protein>
<keyword evidence="1" id="KW-0805">Transcription regulation</keyword>
<dbReference type="InterPro" id="IPR018060">
    <property type="entry name" value="HTH_AraC"/>
</dbReference>